<feature type="signal peptide" evidence="1">
    <location>
        <begin position="1"/>
        <end position="22"/>
    </location>
</feature>
<keyword evidence="1" id="KW-0732">Signal</keyword>
<organism evidence="2">
    <name type="scientific">Fusobacterium hwasookii ChDC F174</name>
    <dbReference type="NCBI Taxonomy" id="1307442"/>
    <lineage>
        <taxon>Bacteria</taxon>
        <taxon>Fusobacteriati</taxon>
        <taxon>Fusobacteriota</taxon>
        <taxon>Fusobacteriia</taxon>
        <taxon>Fusobacteriales</taxon>
        <taxon>Fusobacteriaceae</taxon>
        <taxon>Fusobacterium</taxon>
    </lineage>
</organism>
<feature type="chain" id="PRO_5006608769" description="Lipoprotein" evidence="1">
    <location>
        <begin position="23"/>
        <end position="256"/>
    </location>
</feature>
<name>A0A0S2ZPJ1_9FUSO</name>
<reference evidence="2 3" key="1">
    <citation type="submission" date="2015-11" db="EMBL/GenBank/DDBJ databases">
        <authorList>
            <person name="Zhang Y."/>
            <person name="Guo Z."/>
        </authorList>
    </citation>
    <scope>NUCLEOTIDE SEQUENCE [LARGE SCALE GENOMIC DNA]</scope>
    <source>
        <strain evidence="2 3">ChDC F174</strain>
    </source>
</reference>
<dbReference type="KEGG" id="fhw:RN87_09940"/>
<evidence type="ECO:0008006" key="4">
    <source>
        <dbReference type="Google" id="ProtNLM"/>
    </source>
</evidence>
<dbReference type="RefSeq" id="WP_029494056.1">
    <property type="nucleotide sequence ID" value="NZ_ATKF01000117.1"/>
</dbReference>
<dbReference type="AlphaFoldDB" id="A0A0S2ZPJ1"/>
<accession>A0A0S2ZPJ1</accession>
<proteinExistence type="predicted"/>
<sequence>MKKRFLVLNFLLFIVCSFNVLAINFSEKANKVEDFIPKGWKSIVIKKGDLNKDKIDDVVLVIEKNDPKNLKKTESTYEESVVHNFNPRIILVLFKDKNSQYNLAAKNEDGFIVSEGRSYEEGFEKLSSPNLNGKLSDSVSIKNNTLHIYTYFEATRSSSSTEYIFRYQNNRFELIGLEVNADGAGGGYLESSNYSFNFSTKKLKKYISREDISAEEKPKEEKTEKDIDVENKYILDTMKENTLEEILTEYIYKYYN</sequence>
<evidence type="ECO:0000313" key="3">
    <source>
        <dbReference type="Proteomes" id="UP000063275"/>
    </source>
</evidence>
<evidence type="ECO:0000313" key="2">
    <source>
        <dbReference type="EMBL" id="ALQ40837.1"/>
    </source>
</evidence>
<dbReference type="Proteomes" id="UP000063275">
    <property type="component" value="Chromosome"/>
</dbReference>
<protein>
    <recommendedName>
        <fullName evidence="4">Lipoprotein</fullName>
    </recommendedName>
</protein>
<dbReference type="OrthoDB" id="86940at2"/>
<gene>
    <name evidence="2" type="ORF">RN87_09940</name>
</gene>
<dbReference type="EMBL" id="CP013331">
    <property type="protein sequence ID" value="ALQ40837.1"/>
    <property type="molecule type" value="Genomic_DNA"/>
</dbReference>
<evidence type="ECO:0000256" key="1">
    <source>
        <dbReference type="SAM" id="SignalP"/>
    </source>
</evidence>